<evidence type="ECO:0000313" key="2">
    <source>
        <dbReference type="Proteomes" id="UP001060215"/>
    </source>
</evidence>
<evidence type="ECO:0000313" key="1">
    <source>
        <dbReference type="EMBL" id="KAI8015991.1"/>
    </source>
</evidence>
<sequence>MLSSAERTLLVQILLVIVLDFLVAGTWGESSSSADVESQGIDDGLKIENGRSSLFDACPGSDATVEERRVGPSNILIRESVSSGIGGNQGTSRPLITRVPVIVWKPPDTEHILTANASSDNVETSYGNSGYLVDNDGGSASSLGSWVHPARERLLKVLLDSLIQVGVQTAFNNLKTLQHGVPACYSASRNAESSSRKYGVRVSLGHHESGRFNLPSTGNAVRHSDLCSTNQSSRPRSFTGSFDLRPTT</sequence>
<proteinExistence type="predicted"/>
<organism evidence="1 2">
    <name type="scientific">Camellia lanceoleosa</name>
    <dbReference type="NCBI Taxonomy" id="1840588"/>
    <lineage>
        <taxon>Eukaryota</taxon>
        <taxon>Viridiplantae</taxon>
        <taxon>Streptophyta</taxon>
        <taxon>Embryophyta</taxon>
        <taxon>Tracheophyta</taxon>
        <taxon>Spermatophyta</taxon>
        <taxon>Magnoliopsida</taxon>
        <taxon>eudicotyledons</taxon>
        <taxon>Gunneridae</taxon>
        <taxon>Pentapetalae</taxon>
        <taxon>asterids</taxon>
        <taxon>Ericales</taxon>
        <taxon>Theaceae</taxon>
        <taxon>Camellia</taxon>
    </lineage>
</organism>
<gene>
    <name evidence="1" type="ORF">LOK49_LG05G01785</name>
</gene>
<keyword evidence="2" id="KW-1185">Reference proteome</keyword>
<name>A0ACC0HS72_9ERIC</name>
<dbReference type="EMBL" id="CM045761">
    <property type="protein sequence ID" value="KAI8015991.1"/>
    <property type="molecule type" value="Genomic_DNA"/>
</dbReference>
<protein>
    <submittedName>
        <fullName evidence="1">Uncharacterized protein</fullName>
    </submittedName>
</protein>
<reference evidence="1 2" key="1">
    <citation type="journal article" date="2022" name="Plant J.">
        <title>Chromosome-level genome of Camellia lanceoleosa provides a valuable resource for understanding genome evolution and self-incompatibility.</title>
        <authorList>
            <person name="Gong W."/>
            <person name="Xiao S."/>
            <person name="Wang L."/>
            <person name="Liao Z."/>
            <person name="Chang Y."/>
            <person name="Mo W."/>
            <person name="Hu G."/>
            <person name="Li W."/>
            <person name="Zhao G."/>
            <person name="Zhu H."/>
            <person name="Hu X."/>
            <person name="Ji K."/>
            <person name="Xiang X."/>
            <person name="Song Q."/>
            <person name="Yuan D."/>
            <person name="Jin S."/>
            <person name="Zhang L."/>
        </authorList>
    </citation>
    <scope>NUCLEOTIDE SEQUENCE [LARGE SCALE GENOMIC DNA]</scope>
    <source>
        <strain evidence="1">SQ_2022a</strain>
    </source>
</reference>
<accession>A0ACC0HS72</accession>
<comment type="caution">
    <text evidence="1">The sequence shown here is derived from an EMBL/GenBank/DDBJ whole genome shotgun (WGS) entry which is preliminary data.</text>
</comment>
<dbReference type="Proteomes" id="UP001060215">
    <property type="component" value="Chromosome 4"/>
</dbReference>